<name>A0ABQ9E3N2_TEGGR</name>
<dbReference type="Gene3D" id="3.30.750.24">
    <property type="entry name" value="STAS domain"/>
    <property type="match status" value="1"/>
</dbReference>
<dbReference type="NCBIfam" id="TIGR00815">
    <property type="entry name" value="sulP"/>
    <property type="match status" value="1"/>
</dbReference>
<dbReference type="Pfam" id="PF01740">
    <property type="entry name" value="STAS"/>
    <property type="match status" value="1"/>
</dbReference>
<feature type="transmembrane region" description="Helical" evidence="5">
    <location>
        <begin position="264"/>
        <end position="285"/>
    </location>
</feature>
<keyword evidence="8" id="KW-1185">Reference proteome</keyword>
<feature type="transmembrane region" description="Helical" evidence="5">
    <location>
        <begin position="447"/>
        <end position="464"/>
    </location>
</feature>
<feature type="transmembrane region" description="Helical" evidence="5">
    <location>
        <begin position="189"/>
        <end position="208"/>
    </location>
</feature>
<feature type="transmembrane region" description="Helical" evidence="5">
    <location>
        <begin position="239"/>
        <end position="258"/>
    </location>
</feature>
<dbReference type="InterPro" id="IPR002645">
    <property type="entry name" value="STAS_dom"/>
</dbReference>
<keyword evidence="2 5" id="KW-0812">Transmembrane</keyword>
<evidence type="ECO:0000259" key="6">
    <source>
        <dbReference type="PROSITE" id="PS50801"/>
    </source>
</evidence>
<evidence type="ECO:0000256" key="4">
    <source>
        <dbReference type="ARBA" id="ARBA00023136"/>
    </source>
</evidence>
<dbReference type="SUPFAM" id="SSF52091">
    <property type="entry name" value="SpoIIaa-like"/>
    <property type="match status" value="1"/>
</dbReference>
<dbReference type="Pfam" id="PF00916">
    <property type="entry name" value="Sulfate_transp"/>
    <property type="match status" value="1"/>
</dbReference>
<reference evidence="7 8" key="1">
    <citation type="submission" date="2022-12" db="EMBL/GenBank/DDBJ databases">
        <title>Chromosome-level genome of Tegillarca granosa.</title>
        <authorList>
            <person name="Kim J."/>
        </authorList>
    </citation>
    <scope>NUCLEOTIDE SEQUENCE [LARGE SCALE GENOMIC DNA]</scope>
    <source>
        <strain evidence="7">Teg-2019</strain>
        <tissue evidence="7">Adductor muscle</tissue>
    </source>
</reference>
<evidence type="ECO:0000313" key="7">
    <source>
        <dbReference type="EMBL" id="KAJ8299750.1"/>
    </source>
</evidence>
<dbReference type="EMBL" id="JARBDR010000921">
    <property type="protein sequence ID" value="KAJ8299750.1"/>
    <property type="molecule type" value="Genomic_DNA"/>
</dbReference>
<dbReference type="PANTHER" id="PTHR11814">
    <property type="entry name" value="SULFATE TRANSPORTER"/>
    <property type="match status" value="1"/>
</dbReference>
<sequence>METDKFQLKVDGDTDGFVPNSEKLDITRYFHDQVDTEQLYRKPDPPRKTIKERISSLCTGSDVLCYLISLFPIFGTIKSYQIKSYILGDVVSGISSACLHFPQGLAFGILASLSPAQGLYTSFFPVICYVIFGTSPHISFGTNAVIALFTAEIVEMQEFNHEYNSTVSYQGNFSLNLEHEALQLKSETAAGASFFVGAILLAMGFLRLGFITSYISSSFISAFTTASAVHIISSQVPKALGISVPLISGAGKLILLYIEIFKRIATANVASIIISLICIAILIIVKDCINEKCKDKMKMPVPIDLILIIVATLISHFGRLSQQFGVAIVNEIPSGIPAPSLPRLSVDYLGQSFITAIIVFVLTISMARVCEIKHDYQVNDNQELIAYGMANFVGSFFSCFPSCTAPPRTMLLSTLGAKTTLNGVFTTIFILLVLLVIGPLFTSLPQAVLAIMVIMAVKNLLLQVKQLKTYWSVNIFDFIIWLGTFLCGVLIDFPFALYIGVILCFFTVVLQSQTSKYYTLKKSTSEDLFLDSNRHQNVVDLQTIKIFRMESSLYFATADLFRNRLYAATVDPRKLKRTKEINVTFSDDKQVNSTDDPIIKNTESTNSPQSFDILKYVILDCSAINYIDSNGVQVLLRICGEFDRAKVQVLFANTTVCFQNIVQNSVLSDSISKEHIFPTTFDAVRYALNPP</sequence>
<evidence type="ECO:0000313" key="8">
    <source>
        <dbReference type="Proteomes" id="UP001217089"/>
    </source>
</evidence>
<protein>
    <recommendedName>
        <fullName evidence="6">STAS domain-containing protein</fullName>
    </recommendedName>
</protein>
<dbReference type="InterPro" id="IPR036513">
    <property type="entry name" value="STAS_dom_sf"/>
</dbReference>
<evidence type="ECO:0000256" key="5">
    <source>
        <dbReference type="SAM" id="Phobius"/>
    </source>
</evidence>
<comment type="subcellular location">
    <subcellularLocation>
        <location evidence="1">Membrane</location>
        <topology evidence="1">Multi-pass membrane protein</topology>
    </subcellularLocation>
</comment>
<evidence type="ECO:0000256" key="1">
    <source>
        <dbReference type="ARBA" id="ARBA00004141"/>
    </source>
</evidence>
<comment type="caution">
    <text evidence="7">The sequence shown here is derived from an EMBL/GenBank/DDBJ whole genome shotgun (WGS) entry which is preliminary data.</text>
</comment>
<keyword evidence="4 5" id="KW-0472">Membrane</keyword>
<dbReference type="PROSITE" id="PS50801">
    <property type="entry name" value="STAS"/>
    <property type="match status" value="1"/>
</dbReference>
<feature type="domain" description="STAS" evidence="6">
    <location>
        <begin position="534"/>
        <end position="687"/>
    </location>
</feature>
<feature type="transmembrane region" description="Helical" evidence="5">
    <location>
        <begin position="305"/>
        <end position="328"/>
    </location>
</feature>
<gene>
    <name evidence="7" type="ORF">KUTeg_023810</name>
</gene>
<feature type="transmembrane region" description="Helical" evidence="5">
    <location>
        <begin position="420"/>
        <end position="441"/>
    </location>
</feature>
<dbReference type="CDD" id="cd07042">
    <property type="entry name" value="STAS_SulP_like_sulfate_transporter"/>
    <property type="match status" value="1"/>
</dbReference>
<dbReference type="InterPro" id="IPR011547">
    <property type="entry name" value="SLC26A/SulP_dom"/>
</dbReference>
<dbReference type="InterPro" id="IPR001902">
    <property type="entry name" value="SLC26A/SulP_fam"/>
</dbReference>
<feature type="transmembrane region" description="Helical" evidence="5">
    <location>
        <begin position="471"/>
        <end position="491"/>
    </location>
</feature>
<organism evidence="7 8">
    <name type="scientific">Tegillarca granosa</name>
    <name type="common">Malaysian cockle</name>
    <name type="synonym">Anadara granosa</name>
    <dbReference type="NCBI Taxonomy" id="220873"/>
    <lineage>
        <taxon>Eukaryota</taxon>
        <taxon>Metazoa</taxon>
        <taxon>Spiralia</taxon>
        <taxon>Lophotrochozoa</taxon>
        <taxon>Mollusca</taxon>
        <taxon>Bivalvia</taxon>
        <taxon>Autobranchia</taxon>
        <taxon>Pteriomorphia</taxon>
        <taxon>Arcoida</taxon>
        <taxon>Arcoidea</taxon>
        <taxon>Arcidae</taxon>
        <taxon>Tegillarca</taxon>
    </lineage>
</organism>
<dbReference type="Proteomes" id="UP001217089">
    <property type="component" value="Unassembled WGS sequence"/>
</dbReference>
<proteinExistence type="predicted"/>
<keyword evidence="3 5" id="KW-1133">Transmembrane helix</keyword>
<feature type="transmembrane region" description="Helical" evidence="5">
    <location>
        <begin position="348"/>
        <end position="367"/>
    </location>
</feature>
<accession>A0ABQ9E3N2</accession>
<evidence type="ECO:0000256" key="3">
    <source>
        <dbReference type="ARBA" id="ARBA00022989"/>
    </source>
</evidence>
<evidence type="ECO:0000256" key="2">
    <source>
        <dbReference type="ARBA" id="ARBA00022692"/>
    </source>
</evidence>